<gene>
    <name evidence="1" type="ORF">N7537_012172</name>
</gene>
<sequence length="68" mass="7514">MESRGCKQKLRYMAQSTKHEGQTPALANMVIITLGYSLPIPMRRVKFAVGSILGDGSHILIRVGPYLL</sequence>
<reference evidence="1" key="2">
    <citation type="submission" date="2023-01" db="EMBL/GenBank/DDBJ databases">
        <authorList>
            <person name="Petersen C."/>
        </authorList>
    </citation>
    <scope>NUCLEOTIDE SEQUENCE</scope>
    <source>
        <strain evidence="1">IBT 12815</strain>
    </source>
</reference>
<protein>
    <submittedName>
        <fullName evidence="1">Uncharacterized protein</fullName>
    </submittedName>
</protein>
<dbReference type="RefSeq" id="XP_056748513.1">
    <property type="nucleotide sequence ID" value="XM_056903226.1"/>
</dbReference>
<evidence type="ECO:0000313" key="2">
    <source>
        <dbReference type="Proteomes" id="UP001213799"/>
    </source>
</evidence>
<organism evidence="1 2">
    <name type="scientific">Penicillium hordei</name>
    <dbReference type="NCBI Taxonomy" id="40994"/>
    <lineage>
        <taxon>Eukaryota</taxon>
        <taxon>Fungi</taxon>
        <taxon>Dikarya</taxon>
        <taxon>Ascomycota</taxon>
        <taxon>Pezizomycotina</taxon>
        <taxon>Eurotiomycetes</taxon>
        <taxon>Eurotiomycetidae</taxon>
        <taxon>Eurotiales</taxon>
        <taxon>Aspergillaceae</taxon>
        <taxon>Penicillium</taxon>
    </lineage>
</organism>
<keyword evidence="2" id="KW-1185">Reference proteome</keyword>
<dbReference type="EMBL" id="JAQJAE010000006">
    <property type="protein sequence ID" value="KAJ5589494.1"/>
    <property type="molecule type" value="Genomic_DNA"/>
</dbReference>
<dbReference type="AlphaFoldDB" id="A0AAD6DPP0"/>
<dbReference type="GeneID" id="81593468"/>
<accession>A0AAD6DPP0</accession>
<comment type="caution">
    <text evidence="1">The sequence shown here is derived from an EMBL/GenBank/DDBJ whole genome shotgun (WGS) entry which is preliminary data.</text>
</comment>
<reference evidence="1" key="1">
    <citation type="journal article" date="2023" name="IMA Fungus">
        <title>Comparative genomic study of the Penicillium genus elucidates a diverse pangenome and 15 lateral gene transfer events.</title>
        <authorList>
            <person name="Petersen C."/>
            <person name="Sorensen T."/>
            <person name="Nielsen M.R."/>
            <person name="Sondergaard T.E."/>
            <person name="Sorensen J.L."/>
            <person name="Fitzpatrick D.A."/>
            <person name="Frisvad J.C."/>
            <person name="Nielsen K.L."/>
        </authorList>
    </citation>
    <scope>NUCLEOTIDE SEQUENCE</scope>
    <source>
        <strain evidence="1">IBT 12815</strain>
    </source>
</reference>
<dbReference type="Proteomes" id="UP001213799">
    <property type="component" value="Unassembled WGS sequence"/>
</dbReference>
<proteinExistence type="predicted"/>
<evidence type="ECO:0000313" key="1">
    <source>
        <dbReference type="EMBL" id="KAJ5589494.1"/>
    </source>
</evidence>
<name>A0AAD6DPP0_9EURO</name>